<dbReference type="RefSeq" id="WP_378205928.1">
    <property type="nucleotide sequence ID" value="NZ_JBHLZP010000177.1"/>
</dbReference>
<protein>
    <recommendedName>
        <fullName evidence="2">histidine kinase</fullName>
        <ecNumber evidence="2">2.7.13.3</ecNumber>
    </recommendedName>
</protein>
<evidence type="ECO:0000313" key="9">
    <source>
        <dbReference type="Proteomes" id="UP001589627"/>
    </source>
</evidence>
<dbReference type="CDD" id="cd16917">
    <property type="entry name" value="HATPase_UhpB-NarQ-NarX-like"/>
    <property type="match status" value="1"/>
</dbReference>
<feature type="non-terminal residue" evidence="8">
    <location>
        <position position="1"/>
    </location>
</feature>
<evidence type="ECO:0000256" key="1">
    <source>
        <dbReference type="ARBA" id="ARBA00000085"/>
    </source>
</evidence>
<evidence type="ECO:0000256" key="4">
    <source>
        <dbReference type="ARBA" id="ARBA00022777"/>
    </source>
</evidence>
<evidence type="ECO:0000256" key="3">
    <source>
        <dbReference type="ARBA" id="ARBA00022679"/>
    </source>
</evidence>
<proteinExistence type="predicted"/>
<dbReference type="PANTHER" id="PTHR24421:SF10">
    <property type="entry name" value="NITRATE_NITRITE SENSOR PROTEIN NARQ"/>
    <property type="match status" value="1"/>
</dbReference>
<keyword evidence="3" id="KW-0808">Transferase</keyword>
<evidence type="ECO:0000259" key="7">
    <source>
        <dbReference type="SMART" id="SM00387"/>
    </source>
</evidence>
<comment type="caution">
    <text evidence="8">The sequence shown here is derived from an EMBL/GenBank/DDBJ whole genome shotgun (WGS) entry which is preliminary data.</text>
</comment>
<reference evidence="8 9" key="1">
    <citation type="submission" date="2024-09" db="EMBL/GenBank/DDBJ databases">
        <authorList>
            <person name="Sun Q."/>
            <person name="Mori K."/>
        </authorList>
    </citation>
    <scope>NUCLEOTIDE SEQUENCE [LARGE SCALE GENOMIC DNA]</scope>
    <source>
        <strain evidence="8 9">TBRC 0563</strain>
    </source>
</reference>
<accession>A0ABV5YJ70</accession>
<evidence type="ECO:0000256" key="2">
    <source>
        <dbReference type="ARBA" id="ARBA00012438"/>
    </source>
</evidence>
<evidence type="ECO:0000313" key="8">
    <source>
        <dbReference type="EMBL" id="MFB9835094.1"/>
    </source>
</evidence>
<evidence type="ECO:0000256" key="6">
    <source>
        <dbReference type="SAM" id="MobiDB-lite"/>
    </source>
</evidence>
<gene>
    <name evidence="8" type="ORF">ACFFNX_23205</name>
</gene>
<feature type="domain" description="Histidine kinase/HSP90-like ATPase" evidence="7">
    <location>
        <begin position="9"/>
        <end position="99"/>
    </location>
</feature>
<keyword evidence="9" id="KW-1185">Reference proteome</keyword>
<feature type="compositionally biased region" description="Basic and acidic residues" evidence="6">
    <location>
        <begin position="95"/>
        <end position="105"/>
    </location>
</feature>
<dbReference type="InterPro" id="IPR036890">
    <property type="entry name" value="HATPase_C_sf"/>
</dbReference>
<feature type="region of interest" description="Disordered" evidence="6">
    <location>
        <begin position="83"/>
        <end position="105"/>
    </location>
</feature>
<dbReference type="InterPro" id="IPR003594">
    <property type="entry name" value="HATPase_dom"/>
</dbReference>
<dbReference type="InterPro" id="IPR050482">
    <property type="entry name" value="Sensor_HK_TwoCompSys"/>
</dbReference>
<sequence>HLPGRPPGRIENTAYFVVAEALTNIAKHSGATGASVTVRRHDDVLTIEIRDDGHGGADPRRGTGLTGLADRVAVAGGRMLLSSPDGGPTLLRVELPCDPHESPPV</sequence>
<organism evidence="8 9">
    <name type="scientific">Actinoallomurus acaciae</name>
    <dbReference type="NCBI Taxonomy" id="502577"/>
    <lineage>
        <taxon>Bacteria</taxon>
        <taxon>Bacillati</taxon>
        <taxon>Actinomycetota</taxon>
        <taxon>Actinomycetes</taxon>
        <taxon>Streptosporangiales</taxon>
        <taxon>Thermomonosporaceae</taxon>
        <taxon>Actinoallomurus</taxon>
    </lineage>
</organism>
<dbReference type="SUPFAM" id="SSF55874">
    <property type="entry name" value="ATPase domain of HSP90 chaperone/DNA topoisomerase II/histidine kinase"/>
    <property type="match status" value="1"/>
</dbReference>
<dbReference type="PANTHER" id="PTHR24421">
    <property type="entry name" value="NITRATE/NITRITE SENSOR PROTEIN NARX-RELATED"/>
    <property type="match status" value="1"/>
</dbReference>
<dbReference type="Pfam" id="PF02518">
    <property type="entry name" value="HATPase_c"/>
    <property type="match status" value="1"/>
</dbReference>
<dbReference type="Gene3D" id="3.30.565.10">
    <property type="entry name" value="Histidine kinase-like ATPase, C-terminal domain"/>
    <property type="match status" value="1"/>
</dbReference>
<keyword evidence="4 8" id="KW-0418">Kinase</keyword>
<comment type="catalytic activity">
    <reaction evidence="1">
        <text>ATP + protein L-histidine = ADP + protein N-phospho-L-histidine.</text>
        <dbReference type="EC" id="2.7.13.3"/>
    </reaction>
</comment>
<keyword evidence="5" id="KW-0902">Two-component regulatory system</keyword>
<dbReference type="SMART" id="SM00387">
    <property type="entry name" value="HATPase_c"/>
    <property type="match status" value="1"/>
</dbReference>
<evidence type="ECO:0000256" key="5">
    <source>
        <dbReference type="ARBA" id="ARBA00023012"/>
    </source>
</evidence>
<dbReference type="Proteomes" id="UP001589627">
    <property type="component" value="Unassembled WGS sequence"/>
</dbReference>
<dbReference type="EC" id="2.7.13.3" evidence="2"/>
<dbReference type="EMBL" id="JBHLZP010000177">
    <property type="protein sequence ID" value="MFB9835094.1"/>
    <property type="molecule type" value="Genomic_DNA"/>
</dbReference>
<dbReference type="GO" id="GO:0016301">
    <property type="term" value="F:kinase activity"/>
    <property type="evidence" value="ECO:0007669"/>
    <property type="project" value="UniProtKB-KW"/>
</dbReference>
<name>A0ABV5YJ70_9ACTN</name>